<dbReference type="Proteomes" id="UP001642484">
    <property type="component" value="Unassembled WGS sequence"/>
</dbReference>
<organism evidence="1 2">
    <name type="scientific">Durusdinium trenchii</name>
    <dbReference type="NCBI Taxonomy" id="1381693"/>
    <lineage>
        <taxon>Eukaryota</taxon>
        <taxon>Sar</taxon>
        <taxon>Alveolata</taxon>
        <taxon>Dinophyceae</taxon>
        <taxon>Suessiales</taxon>
        <taxon>Symbiodiniaceae</taxon>
        <taxon>Durusdinium</taxon>
    </lineage>
</organism>
<sequence length="148" mass="16573">MSYLPLILVGYLQGFAEALWKSGLGWLLRTVRLDGMIPCGLNEVVRIQKFVQGGHVALHTDRPIRLEDGRVSKYSLRIFLNGSTDKHFEGGLSVFHVPFQDPVVFEPMTGLALLYPQGELCTPQEEAEVTFGTKYVLRADVIFRPALP</sequence>
<dbReference type="Gene3D" id="2.60.120.620">
    <property type="entry name" value="q2cbj1_9rhob like domain"/>
    <property type="match status" value="1"/>
</dbReference>
<gene>
    <name evidence="1" type="ORF">CCMP2556_LOCUS35503</name>
</gene>
<comment type="caution">
    <text evidence="1">The sequence shown here is derived from an EMBL/GenBank/DDBJ whole genome shotgun (WGS) entry which is preliminary data.</text>
</comment>
<proteinExistence type="predicted"/>
<accession>A0ABP0P978</accession>
<protein>
    <submittedName>
        <fullName evidence="1">Uncharacterized protein</fullName>
    </submittedName>
</protein>
<dbReference type="EMBL" id="CAXAMN010022707">
    <property type="protein sequence ID" value="CAK9072188.1"/>
    <property type="molecule type" value="Genomic_DNA"/>
</dbReference>
<evidence type="ECO:0000313" key="1">
    <source>
        <dbReference type="EMBL" id="CAK9072188.1"/>
    </source>
</evidence>
<keyword evidence="2" id="KW-1185">Reference proteome</keyword>
<name>A0ABP0P978_9DINO</name>
<evidence type="ECO:0000313" key="2">
    <source>
        <dbReference type="Proteomes" id="UP001642484"/>
    </source>
</evidence>
<reference evidence="1 2" key="1">
    <citation type="submission" date="2024-02" db="EMBL/GenBank/DDBJ databases">
        <authorList>
            <person name="Chen Y."/>
            <person name="Shah S."/>
            <person name="Dougan E. K."/>
            <person name="Thang M."/>
            <person name="Chan C."/>
        </authorList>
    </citation>
    <scope>NUCLEOTIDE SEQUENCE [LARGE SCALE GENOMIC DNA]</scope>
</reference>